<organism evidence="2 3">
    <name type="scientific">Bacillus anthracis</name>
    <name type="common">anthrax bacterium</name>
    <dbReference type="NCBI Taxonomy" id="1392"/>
    <lineage>
        <taxon>Bacteria</taxon>
        <taxon>Bacillati</taxon>
        <taxon>Bacillota</taxon>
        <taxon>Bacilli</taxon>
        <taxon>Bacillales</taxon>
        <taxon>Bacillaceae</taxon>
        <taxon>Bacillus</taxon>
        <taxon>Bacillus cereus group</taxon>
    </lineage>
</organism>
<feature type="transmembrane region" description="Helical" evidence="1">
    <location>
        <begin position="12"/>
        <end position="27"/>
    </location>
</feature>
<keyword evidence="1" id="KW-1133">Transmembrane helix</keyword>
<name>A0A2B0W6N0_BACAN</name>
<gene>
    <name evidence="2" type="ORF">COJ30_28915</name>
</gene>
<protein>
    <submittedName>
        <fullName evidence="2">Uncharacterized protein</fullName>
    </submittedName>
</protein>
<reference evidence="2 3" key="1">
    <citation type="submission" date="2017-09" db="EMBL/GenBank/DDBJ databases">
        <title>Large-scale bioinformatics analysis of Bacillus genomes uncovers conserved roles of natural products in bacterial physiology.</title>
        <authorList>
            <consortium name="Agbiome Team Llc"/>
            <person name="Bleich R.M."/>
            <person name="Grubbs K.J."/>
            <person name="Santa Maria K.C."/>
            <person name="Allen S.E."/>
            <person name="Farag S."/>
            <person name="Shank E.A."/>
            <person name="Bowers A."/>
        </authorList>
    </citation>
    <scope>NUCLEOTIDE SEQUENCE [LARGE SCALE GENOMIC DNA]</scope>
    <source>
        <strain evidence="2 3">AFS081271</strain>
    </source>
</reference>
<evidence type="ECO:0000256" key="1">
    <source>
        <dbReference type="SAM" id="Phobius"/>
    </source>
</evidence>
<keyword evidence="1" id="KW-0812">Transmembrane</keyword>
<sequence>MSRLEQGWNHENTFVPFLGMSVFFYYFERRCCNMKRFVRTEITTTCTIKRQNKVIDRDKKQNCRRRLEDE</sequence>
<accession>A0A2B0W6N0</accession>
<evidence type="ECO:0000313" key="3">
    <source>
        <dbReference type="Proteomes" id="UP000222851"/>
    </source>
</evidence>
<keyword evidence="1" id="KW-0472">Membrane</keyword>
<dbReference type="AlphaFoldDB" id="A0A2B0W6N0"/>
<proteinExistence type="predicted"/>
<dbReference type="EMBL" id="NUXH01000169">
    <property type="protein sequence ID" value="PFL51729.1"/>
    <property type="molecule type" value="Genomic_DNA"/>
</dbReference>
<dbReference type="Proteomes" id="UP000222851">
    <property type="component" value="Unassembled WGS sequence"/>
</dbReference>
<comment type="caution">
    <text evidence="2">The sequence shown here is derived from an EMBL/GenBank/DDBJ whole genome shotgun (WGS) entry which is preliminary data.</text>
</comment>
<evidence type="ECO:0000313" key="2">
    <source>
        <dbReference type="EMBL" id="PFL51729.1"/>
    </source>
</evidence>